<keyword evidence="12" id="KW-0067">ATP-binding</keyword>
<dbReference type="Pfam" id="PF09190">
    <property type="entry name" value="DALR_2"/>
    <property type="match status" value="1"/>
</dbReference>
<dbReference type="AlphaFoldDB" id="A0AA38XJP6"/>
<dbReference type="InterPro" id="IPR024909">
    <property type="entry name" value="Cys-tRNA/MSH_ligase"/>
</dbReference>
<dbReference type="InterPro" id="IPR015273">
    <property type="entry name" value="Cys-tRNA-synt_Ia_DALR"/>
</dbReference>
<evidence type="ECO:0000256" key="14">
    <source>
        <dbReference type="ARBA" id="ARBA00023146"/>
    </source>
</evidence>
<organism evidence="19">
    <name type="scientific">Knufia peltigerae</name>
    <dbReference type="NCBI Taxonomy" id="1002370"/>
    <lineage>
        <taxon>Eukaryota</taxon>
        <taxon>Fungi</taxon>
        <taxon>Dikarya</taxon>
        <taxon>Ascomycota</taxon>
        <taxon>Pezizomycotina</taxon>
        <taxon>Eurotiomycetes</taxon>
        <taxon>Chaetothyriomycetidae</taxon>
        <taxon>Chaetothyriales</taxon>
        <taxon>Trichomeriaceae</taxon>
        <taxon>Knufia</taxon>
    </lineage>
</organism>
<evidence type="ECO:0000256" key="6">
    <source>
        <dbReference type="ARBA" id="ARBA00014738"/>
    </source>
</evidence>
<dbReference type="InterPro" id="IPR014729">
    <property type="entry name" value="Rossmann-like_a/b/a_fold"/>
</dbReference>
<dbReference type="Pfam" id="PF02657">
    <property type="entry name" value="SufE"/>
    <property type="match status" value="1"/>
</dbReference>
<dbReference type="SUPFAM" id="SSF103473">
    <property type="entry name" value="MFS general substrate transporter"/>
    <property type="match status" value="1"/>
</dbReference>
<dbReference type="Gene3D" id="1.20.120.1910">
    <property type="entry name" value="Cysteine-tRNA ligase, C-terminal anti-codon recognition domain"/>
    <property type="match status" value="1"/>
</dbReference>
<evidence type="ECO:0000256" key="13">
    <source>
        <dbReference type="ARBA" id="ARBA00022917"/>
    </source>
</evidence>
<keyword evidence="10" id="KW-0547">Nucleotide-binding</keyword>
<comment type="cofactor">
    <cofactor evidence="1">
        <name>Zn(2+)</name>
        <dbReference type="ChEBI" id="CHEBI:29105"/>
    </cofactor>
</comment>
<dbReference type="HAMAP" id="MF_00041">
    <property type="entry name" value="Cys_tRNA_synth"/>
    <property type="match status" value="1"/>
</dbReference>
<comment type="similarity">
    <text evidence="4">Belongs to the class-I aminoacyl-tRNA synthetase family.</text>
</comment>
<keyword evidence="17" id="KW-0812">Transmembrane</keyword>
<dbReference type="Pfam" id="PF07690">
    <property type="entry name" value="MFS_1"/>
    <property type="match status" value="1"/>
</dbReference>
<keyword evidence="8" id="KW-0436">Ligase</keyword>
<evidence type="ECO:0000256" key="2">
    <source>
        <dbReference type="ARBA" id="ARBA00004141"/>
    </source>
</evidence>
<protein>
    <recommendedName>
        <fullName evidence="6">Cysteine--tRNA ligase</fullName>
        <ecNumber evidence="5">6.1.1.16</ecNumber>
    </recommendedName>
    <alternativeName>
        <fullName evidence="15">Cysteinyl-tRNA synthetase</fullName>
    </alternativeName>
</protein>
<feature type="transmembrane region" description="Helical" evidence="17">
    <location>
        <begin position="864"/>
        <end position="881"/>
    </location>
</feature>
<feature type="transmembrane region" description="Helical" evidence="17">
    <location>
        <begin position="714"/>
        <end position="736"/>
    </location>
</feature>
<dbReference type="EMBL" id="JAPDRN010000189">
    <property type="protein sequence ID" value="KAJ9614686.1"/>
    <property type="molecule type" value="Genomic_DNA"/>
</dbReference>
<dbReference type="GO" id="GO:0004817">
    <property type="term" value="F:cysteine-tRNA ligase activity"/>
    <property type="evidence" value="ECO:0007669"/>
    <property type="project" value="UniProtKB-EC"/>
</dbReference>
<dbReference type="GO" id="GO:0005524">
    <property type="term" value="F:ATP binding"/>
    <property type="evidence" value="ECO:0007669"/>
    <property type="project" value="UniProtKB-KW"/>
</dbReference>
<evidence type="ECO:0000256" key="7">
    <source>
        <dbReference type="ARBA" id="ARBA00022490"/>
    </source>
</evidence>
<gene>
    <name evidence="19" type="ORF">H2204_014542</name>
</gene>
<feature type="transmembrane region" description="Helical" evidence="17">
    <location>
        <begin position="916"/>
        <end position="939"/>
    </location>
</feature>
<comment type="catalytic activity">
    <reaction evidence="16">
        <text>tRNA(Cys) + L-cysteine + ATP = L-cysteinyl-tRNA(Cys) + AMP + diphosphate</text>
        <dbReference type="Rhea" id="RHEA:17773"/>
        <dbReference type="Rhea" id="RHEA-COMP:9661"/>
        <dbReference type="Rhea" id="RHEA-COMP:9679"/>
        <dbReference type="ChEBI" id="CHEBI:30616"/>
        <dbReference type="ChEBI" id="CHEBI:33019"/>
        <dbReference type="ChEBI" id="CHEBI:35235"/>
        <dbReference type="ChEBI" id="CHEBI:78442"/>
        <dbReference type="ChEBI" id="CHEBI:78517"/>
        <dbReference type="ChEBI" id="CHEBI:456215"/>
        <dbReference type="EC" id="6.1.1.16"/>
    </reaction>
</comment>
<dbReference type="Gene3D" id="3.40.50.620">
    <property type="entry name" value="HUPs"/>
    <property type="match status" value="1"/>
</dbReference>
<dbReference type="PANTHER" id="PTHR10890:SF3">
    <property type="entry name" value="CYSTEINE--TRNA LIGASE, CYTOPLASMIC"/>
    <property type="match status" value="1"/>
</dbReference>
<dbReference type="GO" id="GO:0022857">
    <property type="term" value="F:transmembrane transporter activity"/>
    <property type="evidence" value="ECO:0007669"/>
    <property type="project" value="InterPro"/>
</dbReference>
<name>A0AA38XJP6_9EURO</name>
<evidence type="ECO:0000259" key="18">
    <source>
        <dbReference type="SMART" id="SM00840"/>
    </source>
</evidence>
<feature type="transmembrane region" description="Helical" evidence="17">
    <location>
        <begin position="622"/>
        <end position="644"/>
    </location>
</feature>
<comment type="caution">
    <text evidence="19">The sequence shown here is derived from an EMBL/GenBank/DDBJ whole genome shotgun (WGS) entry which is preliminary data.</text>
</comment>
<dbReference type="NCBIfam" id="TIGR00435">
    <property type="entry name" value="cysS"/>
    <property type="match status" value="1"/>
</dbReference>
<accession>A0AA38XJP6</accession>
<keyword evidence="11" id="KW-0862">Zinc</keyword>
<evidence type="ECO:0000256" key="5">
    <source>
        <dbReference type="ARBA" id="ARBA00012832"/>
    </source>
</evidence>
<keyword evidence="9" id="KW-0479">Metal-binding</keyword>
<dbReference type="FunFam" id="3.40.50.620:FF:000068">
    <property type="entry name" value="Cysteine--tRNA ligase"/>
    <property type="match status" value="1"/>
</dbReference>
<keyword evidence="14" id="KW-0030">Aminoacyl-tRNA synthetase</keyword>
<feature type="transmembrane region" description="Helical" evidence="17">
    <location>
        <begin position="893"/>
        <end position="910"/>
    </location>
</feature>
<dbReference type="SMART" id="SM00840">
    <property type="entry name" value="DALR_2"/>
    <property type="match status" value="1"/>
</dbReference>
<evidence type="ECO:0000256" key="8">
    <source>
        <dbReference type="ARBA" id="ARBA00022598"/>
    </source>
</evidence>
<evidence type="ECO:0000256" key="16">
    <source>
        <dbReference type="ARBA" id="ARBA00047398"/>
    </source>
</evidence>
<feature type="transmembrane region" description="Helical" evidence="17">
    <location>
        <begin position="650"/>
        <end position="671"/>
    </location>
</feature>
<evidence type="ECO:0000256" key="15">
    <source>
        <dbReference type="ARBA" id="ARBA00031499"/>
    </source>
</evidence>
<dbReference type="InterPro" id="IPR036259">
    <property type="entry name" value="MFS_trans_sf"/>
</dbReference>
<keyword evidence="17" id="KW-0472">Membrane</keyword>
<comment type="subcellular location">
    <subcellularLocation>
        <location evidence="3">Cytoplasm</location>
    </subcellularLocation>
    <subcellularLocation>
        <location evidence="2">Membrane</location>
        <topology evidence="2">Multi-pass membrane protein</topology>
    </subcellularLocation>
</comment>
<keyword evidence="17" id="KW-1133">Transmembrane helix</keyword>
<dbReference type="EC" id="6.1.1.16" evidence="5"/>
<feature type="transmembrane region" description="Helical" evidence="17">
    <location>
        <begin position="683"/>
        <end position="702"/>
    </location>
</feature>
<sequence>MTLRLHNNLTRQLEPFTPLDPACPTLYVCGPTVYNYVHIGNARGPVVFGVLADLLRRRFGALRYARNITDVDDKINTAAREQGVPISTITNRFAAAYREDMAALGVVPPDIEPEVTAHMAQIITMIEQLVSSGHAYAAEGHVLFAVGSFEGYGKLSRRDPDEMLAGARVEVAPYKRAPGDFVLWKPSGDDLPGWESPWGRGRPGWHIECSAMAAAHLGETIDIHAGGVDLQFPHHENEIAQSECAHGGKVFARFWLHNGMLNFGGAKMSKSIGNIERVHDLVRKHAPEALRLALLSAHYRQPLDWSDALIEQSGRTLDRLYGTLRELADVAATAVIPADIEAALDDDLNTPQALAEVARIAGEARRATDPAERARLKSELLGAGLALGLLQADPAQWFGNAAGDSDDDARIQGLIDERAAAKQARDFARSDAIRDQLAAEGIVLEDTPQGVRWSQTVVIDSPFPLEPTAAEAQTAIAEEFGFFGDWSERYQYLIDLGRKLPAFPEEWKTEEHRLLGCQSMVWIVPEGNTQSLRFHAISDSAIVSGLIFLALRVYSGRTAQEILATEPSYIQDIGLSRHLSPTRSNGVAAMLAFIPRSVVSEPATAEDTALGLLSRPGFARLLAYRIFAMLSYQVVAVTVGWHIYEVTRNPFSLGLIGLAEVLPFFCVAPFAGYLVDHLPRRKLGMVACSGLIATALVLTSVAKGWLPVEGVWPIYAAIALTGMVRAFLSPIYNALFARVLPREHFARGAGLGAVVFQTGMIAGPALGGVLVGFGGKGLSYAVATAFALVAMGCLATLKVEEPVHAGPAAPIFKSIAEGARFVVGNRIMVGAMALDMFSVLLGGVVAMLPAFLHEILHHGPEGLGILRAAPALGSVCVGLWLARHPLHRNAGRVLLFAVAGFGLCVIGFGLSQHFWLSALILLFYGAFDGVSVVIRSTILQLATPEEMRGRVSSINGIFISSSNELGAFYAGTMAKVLGLVPAVVLGGFAVLSVAGITAWKNPTLRKLNLRDLQ</sequence>
<keyword evidence="7" id="KW-0963">Cytoplasm</keyword>
<evidence type="ECO:0000256" key="11">
    <source>
        <dbReference type="ARBA" id="ARBA00022833"/>
    </source>
</evidence>
<evidence type="ECO:0000256" key="1">
    <source>
        <dbReference type="ARBA" id="ARBA00001947"/>
    </source>
</evidence>
<dbReference type="InterPro" id="IPR003808">
    <property type="entry name" value="Fe-S_metab-assoc_dom"/>
</dbReference>
<dbReference type="PANTHER" id="PTHR10890">
    <property type="entry name" value="CYSTEINYL-TRNA SYNTHETASE"/>
    <property type="match status" value="1"/>
</dbReference>
<dbReference type="SUPFAM" id="SSF82649">
    <property type="entry name" value="SufE/NifU"/>
    <property type="match status" value="1"/>
</dbReference>
<evidence type="ECO:0000256" key="17">
    <source>
        <dbReference type="SAM" id="Phobius"/>
    </source>
</evidence>
<dbReference type="Pfam" id="PF01406">
    <property type="entry name" value="tRNA-synt_1e"/>
    <property type="match status" value="1"/>
</dbReference>
<evidence type="ECO:0000256" key="9">
    <source>
        <dbReference type="ARBA" id="ARBA00022723"/>
    </source>
</evidence>
<dbReference type="Gene3D" id="1.20.1250.20">
    <property type="entry name" value="MFS general substrate transporter like domains"/>
    <property type="match status" value="1"/>
</dbReference>
<keyword evidence="13" id="KW-0648">Protein biosynthesis</keyword>
<dbReference type="GO" id="GO:0046872">
    <property type="term" value="F:metal ion binding"/>
    <property type="evidence" value="ECO:0007669"/>
    <property type="project" value="UniProtKB-KW"/>
</dbReference>
<dbReference type="InterPro" id="IPR011701">
    <property type="entry name" value="MFS"/>
</dbReference>
<feature type="transmembrane region" description="Helical" evidence="17">
    <location>
        <begin position="748"/>
        <end position="771"/>
    </location>
</feature>
<reference evidence="19" key="1">
    <citation type="submission" date="2022-10" db="EMBL/GenBank/DDBJ databases">
        <title>Culturing micro-colonial fungi from biological soil crusts in the Mojave desert and describing Neophaeococcomyces mojavensis, and introducing the new genera and species Taxawa tesnikishii.</title>
        <authorList>
            <person name="Kurbessoian T."/>
            <person name="Stajich J.E."/>
        </authorList>
    </citation>
    <scope>NUCLEOTIDE SEQUENCE</scope>
    <source>
        <strain evidence="19">TK_35</strain>
    </source>
</reference>
<evidence type="ECO:0000256" key="4">
    <source>
        <dbReference type="ARBA" id="ARBA00005594"/>
    </source>
</evidence>
<dbReference type="GO" id="GO:0016020">
    <property type="term" value="C:membrane"/>
    <property type="evidence" value="ECO:0007669"/>
    <property type="project" value="UniProtKB-SubCell"/>
</dbReference>
<dbReference type="GO" id="GO:0006423">
    <property type="term" value="P:cysteinyl-tRNA aminoacylation"/>
    <property type="evidence" value="ECO:0007669"/>
    <property type="project" value="InterPro"/>
</dbReference>
<feature type="transmembrane region" description="Helical" evidence="17">
    <location>
        <begin position="827"/>
        <end position="852"/>
    </location>
</feature>
<dbReference type="CDD" id="cd06173">
    <property type="entry name" value="MFS_MefA_like"/>
    <property type="match status" value="1"/>
</dbReference>
<feature type="domain" description="Cysteinyl-tRNA synthetase class Ia DALR" evidence="18">
    <location>
        <begin position="339"/>
        <end position="398"/>
    </location>
</feature>
<proteinExistence type="inferred from homology"/>
<evidence type="ECO:0000313" key="19">
    <source>
        <dbReference type="EMBL" id="KAJ9614686.1"/>
    </source>
</evidence>
<dbReference type="PRINTS" id="PR00983">
    <property type="entry name" value="TRNASYNTHCYS"/>
</dbReference>
<dbReference type="InterPro" id="IPR032678">
    <property type="entry name" value="tRNA-synt_1_cat_dom"/>
</dbReference>
<dbReference type="GO" id="GO:0005829">
    <property type="term" value="C:cytosol"/>
    <property type="evidence" value="ECO:0007669"/>
    <property type="project" value="TreeGrafter"/>
</dbReference>
<evidence type="ECO:0000256" key="3">
    <source>
        <dbReference type="ARBA" id="ARBA00004496"/>
    </source>
</evidence>
<dbReference type="Gene3D" id="3.90.1010.10">
    <property type="match status" value="1"/>
</dbReference>
<dbReference type="SUPFAM" id="SSF47323">
    <property type="entry name" value="Anticodon-binding domain of a subclass of class I aminoacyl-tRNA synthetases"/>
    <property type="match status" value="1"/>
</dbReference>
<dbReference type="InterPro" id="IPR009080">
    <property type="entry name" value="tRNAsynth_Ia_anticodon-bd"/>
</dbReference>
<dbReference type="SUPFAM" id="SSF52374">
    <property type="entry name" value="Nucleotidylyl transferase"/>
    <property type="match status" value="1"/>
</dbReference>
<dbReference type="CDD" id="cd00672">
    <property type="entry name" value="CysRS_core"/>
    <property type="match status" value="1"/>
</dbReference>
<dbReference type="InterPro" id="IPR015803">
    <property type="entry name" value="Cys-tRNA-ligase"/>
</dbReference>
<feature type="transmembrane region" description="Helical" evidence="17">
    <location>
        <begin position="976"/>
        <end position="999"/>
    </location>
</feature>
<evidence type="ECO:0000256" key="12">
    <source>
        <dbReference type="ARBA" id="ARBA00022840"/>
    </source>
</evidence>
<evidence type="ECO:0000256" key="10">
    <source>
        <dbReference type="ARBA" id="ARBA00022741"/>
    </source>
</evidence>